<feature type="compositionally biased region" description="Pro residues" evidence="1">
    <location>
        <begin position="115"/>
        <end position="127"/>
    </location>
</feature>
<dbReference type="RefSeq" id="WP_253780286.1">
    <property type="nucleotide sequence ID" value="NZ_BAAAVE010000033.1"/>
</dbReference>
<sequence length="166" mass="16059">MITEGVDVSGFVRTLFRVPVVAVLAVALGACGSEPAGPADLTGPPNTGPPNTGPGYTVSAEPGGGSAAPAETGSLSTRPSPTASSEISLDHVTPSPSPSRTRTHRPCPSGGGDPVPGPCPSLAPPGTPATTISAAQPTGTPDASTPSPQEDSSPAIQASPVPTPTP</sequence>
<keyword evidence="3" id="KW-1185">Reference proteome</keyword>
<feature type="compositionally biased region" description="Low complexity" evidence="1">
    <location>
        <begin position="53"/>
        <end position="74"/>
    </location>
</feature>
<evidence type="ECO:0000313" key="2">
    <source>
        <dbReference type="EMBL" id="MCP2352642.1"/>
    </source>
</evidence>
<comment type="caution">
    <text evidence="2">The sequence shown here is derived from an EMBL/GenBank/DDBJ whole genome shotgun (WGS) entry which is preliminary data.</text>
</comment>
<dbReference type="Proteomes" id="UP001320766">
    <property type="component" value="Unassembled WGS sequence"/>
</dbReference>
<feature type="compositionally biased region" description="Polar residues" evidence="1">
    <location>
        <begin position="75"/>
        <end position="87"/>
    </location>
</feature>
<feature type="compositionally biased region" description="Polar residues" evidence="1">
    <location>
        <begin position="128"/>
        <end position="156"/>
    </location>
</feature>
<evidence type="ECO:0000256" key="1">
    <source>
        <dbReference type="SAM" id="MobiDB-lite"/>
    </source>
</evidence>
<feature type="region of interest" description="Disordered" evidence="1">
    <location>
        <begin position="34"/>
        <end position="166"/>
    </location>
</feature>
<organism evidence="2 3">
    <name type="scientific">Nonomuraea roseoviolacea subsp. carminata</name>
    <dbReference type="NCBI Taxonomy" id="160689"/>
    <lineage>
        <taxon>Bacteria</taxon>
        <taxon>Bacillati</taxon>
        <taxon>Actinomycetota</taxon>
        <taxon>Actinomycetes</taxon>
        <taxon>Streptosporangiales</taxon>
        <taxon>Streptosporangiaceae</taxon>
        <taxon>Nonomuraea</taxon>
    </lineage>
</organism>
<accession>A0ABT1KGA9</accession>
<name>A0ABT1KGA9_9ACTN</name>
<proteinExistence type="predicted"/>
<dbReference type="EMBL" id="JAMZEC010000001">
    <property type="protein sequence ID" value="MCP2352642.1"/>
    <property type="molecule type" value="Genomic_DNA"/>
</dbReference>
<reference evidence="2 3" key="1">
    <citation type="submission" date="2022-06" db="EMBL/GenBank/DDBJ databases">
        <title>Sequencing the genomes of 1000 actinobacteria strains.</title>
        <authorList>
            <person name="Klenk H.-P."/>
        </authorList>
    </citation>
    <scope>NUCLEOTIDE SEQUENCE [LARGE SCALE GENOMIC DNA]</scope>
    <source>
        <strain evidence="2 3">DSM 44170</strain>
    </source>
</reference>
<evidence type="ECO:0000313" key="3">
    <source>
        <dbReference type="Proteomes" id="UP001320766"/>
    </source>
</evidence>
<gene>
    <name evidence="2" type="ORF">HD595_008764</name>
</gene>
<protein>
    <submittedName>
        <fullName evidence="2">Uncharacterized protein</fullName>
    </submittedName>
</protein>